<dbReference type="Proteomes" id="UP001186944">
    <property type="component" value="Unassembled WGS sequence"/>
</dbReference>
<proteinExistence type="predicted"/>
<name>A0AA89CBI4_PINIB</name>
<dbReference type="EMBL" id="VSWD01000005">
    <property type="protein sequence ID" value="KAK3103862.1"/>
    <property type="molecule type" value="Genomic_DNA"/>
</dbReference>
<keyword evidence="3" id="KW-1185">Reference proteome</keyword>
<accession>A0AA89CBI4</accession>
<dbReference type="Gene3D" id="3.30.70.1820">
    <property type="entry name" value="L1 transposable element, RRM domain"/>
    <property type="match status" value="1"/>
</dbReference>
<feature type="compositionally biased region" description="Polar residues" evidence="1">
    <location>
        <begin position="12"/>
        <end position="22"/>
    </location>
</feature>
<feature type="compositionally biased region" description="Polar residues" evidence="1">
    <location>
        <begin position="31"/>
        <end position="52"/>
    </location>
</feature>
<feature type="region of interest" description="Disordered" evidence="1">
    <location>
        <begin position="1"/>
        <end position="52"/>
    </location>
</feature>
<gene>
    <name evidence="2" type="ORF">FSP39_022494</name>
</gene>
<reference evidence="2" key="1">
    <citation type="submission" date="2019-08" db="EMBL/GenBank/DDBJ databases">
        <title>The improved chromosome-level genome for the pearl oyster Pinctada fucata martensii using PacBio sequencing and Hi-C.</title>
        <authorList>
            <person name="Zheng Z."/>
        </authorList>
    </citation>
    <scope>NUCLEOTIDE SEQUENCE</scope>
    <source>
        <strain evidence="2">ZZ-2019</strain>
        <tissue evidence="2">Adductor muscle</tissue>
    </source>
</reference>
<sequence>MQSADNCKRGLSFNSTGESVKQLSKKHKNDPNMSAEGSNLLNNASPDLNGTYSPVMTSGQQMFIQPIDPNVPIDKQLKLTSTPILGNIAGQMGLGAPPSSSHGTFLPDGDISRIVAAVRSAVMQEVTDMFVSRLNPIIMCVNQLAAENKILHKRVDELEQYGRKNCVRIFGVSEEEKDTTQAVLGLAKDLDVPLEKSEIVVSHRVGPVSDRKPRAIIARITNYEARHKLMKSSYKFAKLPGRKGVSINQDLTKQRSKLAKDCRDIVKMGKAKSSFVFDGKIFLVDQNDKRFPITCLDDLMSYKRTYCPDLLRHLGMPIRHWLRY</sequence>
<evidence type="ECO:0000313" key="3">
    <source>
        <dbReference type="Proteomes" id="UP001186944"/>
    </source>
</evidence>
<dbReference type="InterPro" id="IPR004244">
    <property type="entry name" value="Transposase_22"/>
</dbReference>
<dbReference type="PANTHER" id="PTHR11505">
    <property type="entry name" value="L1 TRANSPOSABLE ELEMENT-RELATED"/>
    <property type="match status" value="1"/>
</dbReference>
<organism evidence="2 3">
    <name type="scientific">Pinctada imbricata</name>
    <name type="common">Atlantic pearl-oyster</name>
    <name type="synonym">Pinctada martensii</name>
    <dbReference type="NCBI Taxonomy" id="66713"/>
    <lineage>
        <taxon>Eukaryota</taxon>
        <taxon>Metazoa</taxon>
        <taxon>Spiralia</taxon>
        <taxon>Lophotrochozoa</taxon>
        <taxon>Mollusca</taxon>
        <taxon>Bivalvia</taxon>
        <taxon>Autobranchia</taxon>
        <taxon>Pteriomorphia</taxon>
        <taxon>Pterioida</taxon>
        <taxon>Pterioidea</taxon>
        <taxon>Pteriidae</taxon>
        <taxon>Pinctada</taxon>
    </lineage>
</organism>
<protein>
    <submittedName>
        <fullName evidence="2">Uncharacterized protein</fullName>
    </submittedName>
</protein>
<evidence type="ECO:0000313" key="2">
    <source>
        <dbReference type="EMBL" id="KAK3103862.1"/>
    </source>
</evidence>
<evidence type="ECO:0000256" key="1">
    <source>
        <dbReference type="SAM" id="MobiDB-lite"/>
    </source>
</evidence>
<comment type="caution">
    <text evidence="2">The sequence shown here is derived from an EMBL/GenBank/DDBJ whole genome shotgun (WGS) entry which is preliminary data.</text>
</comment>
<dbReference type="AlphaFoldDB" id="A0AA89CBI4"/>